<accession>A0A482W1D3</accession>
<sequence length="312" mass="35155">MAAAQPRRVILDVDVGTDDYLALLIFLYAEQIGEIKIEAIVCTMGNTTLENVCRNVVRLLETVDRTDIPVYRGASKQLIPPCYDIKTFHGSDGFGGLQYDKNPDLSIVKKQPAAVAIKDLVLKNPHEISMICVAPLTNAALTIRLYDDFADSIKDIWIMGGNYTAVGNVTATAEYNFYIDPEAAYIVLDSVKKPIFILTWETCLYPKITSDWRYNVFGTKKNPAIELLNRAEKSIYRKNEKIWLPCDAFLAAAFLYPDSIITRKSCHNATVELYGSQTRGQIVLDHLKTKKENVTIIEEIDTESFKKLLMKL</sequence>
<dbReference type="AlphaFoldDB" id="A0A482W1D3"/>
<gene>
    <name evidence="3" type="ORF">BDFB_002570</name>
</gene>
<dbReference type="OrthoDB" id="432381at2759"/>
<dbReference type="SUPFAM" id="SSF53590">
    <property type="entry name" value="Nucleoside hydrolase"/>
    <property type="match status" value="1"/>
</dbReference>
<dbReference type="STRING" id="1661398.A0A482W1D3"/>
<feature type="domain" description="Inosine/uridine-preferring nucleoside hydrolase" evidence="2">
    <location>
        <begin position="9"/>
        <end position="307"/>
    </location>
</feature>
<dbReference type="CDD" id="cd02649">
    <property type="entry name" value="nuc_hydro_CeIAG"/>
    <property type="match status" value="1"/>
</dbReference>
<dbReference type="PANTHER" id="PTHR46190:SF1">
    <property type="entry name" value="SI:CH211-201H21.5"/>
    <property type="match status" value="1"/>
</dbReference>
<organism evidence="3 4">
    <name type="scientific">Asbolus verrucosus</name>
    <name type="common">Desert ironclad beetle</name>
    <dbReference type="NCBI Taxonomy" id="1661398"/>
    <lineage>
        <taxon>Eukaryota</taxon>
        <taxon>Metazoa</taxon>
        <taxon>Ecdysozoa</taxon>
        <taxon>Arthropoda</taxon>
        <taxon>Hexapoda</taxon>
        <taxon>Insecta</taxon>
        <taxon>Pterygota</taxon>
        <taxon>Neoptera</taxon>
        <taxon>Endopterygota</taxon>
        <taxon>Coleoptera</taxon>
        <taxon>Polyphaga</taxon>
        <taxon>Cucujiformia</taxon>
        <taxon>Tenebrionidae</taxon>
        <taxon>Pimeliinae</taxon>
        <taxon>Asbolus</taxon>
    </lineage>
</organism>
<evidence type="ECO:0000313" key="3">
    <source>
        <dbReference type="EMBL" id="RZC38428.1"/>
    </source>
</evidence>
<dbReference type="InterPro" id="IPR036452">
    <property type="entry name" value="Ribo_hydro-like"/>
</dbReference>
<proteinExistence type="inferred from homology"/>
<dbReference type="Gene3D" id="3.90.245.10">
    <property type="entry name" value="Ribonucleoside hydrolase-like"/>
    <property type="match status" value="1"/>
</dbReference>
<evidence type="ECO:0000256" key="1">
    <source>
        <dbReference type="ARBA" id="ARBA00009176"/>
    </source>
</evidence>
<evidence type="ECO:0000313" key="4">
    <source>
        <dbReference type="Proteomes" id="UP000292052"/>
    </source>
</evidence>
<dbReference type="GO" id="GO:0016799">
    <property type="term" value="F:hydrolase activity, hydrolyzing N-glycosyl compounds"/>
    <property type="evidence" value="ECO:0007669"/>
    <property type="project" value="InterPro"/>
</dbReference>
<keyword evidence="4" id="KW-1185">Reference proteome</keyword>
<reference evidence="3 4" key="1">
    <citation type="submission" date="2017-03" db="EMBL/GenBank/DDBJ databases">
        <title>Genome of the blue death feigning beetle - Asbolus verrucosus.</title>
        <authorList>
            <person name="Rider S.D."/>
        </authorList>
    </citation>
    <scope>NUCLEOTIDE SEQUENCE [LARGE SCALE GENOMIC DNA]</scope>
    <source>
        <strain evidence="3">Butters</strain>
        <tissue evidence="3">Head and leg muscle</tissue>
    </source>
</reference>
<protein>
    <submittedName>
        <fullName evidence="3">Uridine nucleosidase 1</fullName>
    </submittedName>
</protein>
<comment type="similarity">
    <text evidence="1">Belongs to the IUNH family.</text>
</comment>
<comment type="caution">
    <text evidence="3">The sequence shown here is derived from an EMBL/GenBank/DDBJ whole genome shotgun (WGS) entry which is preliminary data.</text>
</comment>
<dbReference type="Pfam" id="PF01156">
    <property type="entry name" value="IU_nuc_hydro"/>
    <property type="match status" value="1"/>
</dbReference>
<evidence type="ECO:0000259" key="2">
    <source>
        <dbReference type="Pfam" id="PF01156"/>
    </source>
</evidence>
<dbReference type="PANTHER" id="PTHR46190">
    <property type="entry name" value="SI:CH211-201H21.5-RELATED"/>
    <property type="match status" value="1"/>
</dbReference>
<name>A0A482W1D3_ASBVE</name>
<dbReference type="InterPro" id="IPR052775">
    <property type="entry name" value="IUN_hydrolase"/>
</dbReference>
<dbReference type="Proteomes" id="UP000292052">
    <property type="component" value="Unassembled WGS sequence"/>
</dbReference>
<dbReference type="InterPro" id="IPR001910">
    <property type="entry name" value="Inosine/uridine_hydrolase_dom"/>
</dbReference>
<dbReference type="EMBL" id="QDEB01043335">
    <property type="protein sequence ID" value="RZC38428.1"/>
    <property type="molecule type" value="Genomic_DNA"/>
</dbReference>